<dbReference type="PANTHER" id="PTHR30273:SF2">
    <property type="entry name" value="PROTEIN FECR"/>
    <property type="match status" value="1"/>
</dbReference>
<dbReference type="InterPro" id="IPR012373">
    <property type="entry name" value="Ferrdict_sens_TM"/>
</dbReference>
<dbReference type="AlphaFoldDB" id="A0A1W1GY11"/>
<keyword evidence="1" id="KW-0472">Membrane</keyword>
<dbReference type="PIRSF" id="PIRSF018266">
    <property type="entry name" value="FecR"/>
    <property type="match status" value="1"/>
</dbReference>
<proteinExistence type="predicted"/>
<keyword evidence="1" id="KW-1133">Transmembrane helix</keyword>
<evidence type="ECO:0000259" key="2">
    <source>
        <dbReference type="Pfam" id="PF04773"/>
    </source>
</evidence>
<gene>
    <name evidence="4" type="ORF">SAMN04488690_1970</name>
</gene>
<protein>
    <submittedName>
        <fullName evidence="4">FecR family protein</fullName>
    </submittedName>
</protein>
<dbReference type="GO" id="GO:0016989">
    <property type="term" value="F:sigma factor antagonist activity"/>
    <property type="evidence" value="ECO:0007669"/>
    <property type="project" value="TreeGrafter"/>
</dbReference>
<sequence>MIRNDNRDDTLLFEHASAWVARLDAPDCSAEERQSFEDWLAEDPAHVSAWVQAEKLHQRSAGLASDPWLRTAAARAARRPQRRWLPGVAAAAGVCLAVGLGWMLYTDGNPTPLTYANASLLPQQRTLADGSIATLDAGTTLTARFGWRKRELALEHGRIQLQVEPSSRSLRVQAGGSSIRDIGTTFQVERLADGRVEVALLEGVVEVTSGSAQHTLSPGQQLQVLASGKIQPGPQLSSTAAAEAWPQGKLVFDGTPLATVVERMNRYGSTPLVVADPDIADLAVSGTFRAGDAHELLSALELGWSIAGQPRSDGALELRRTY</sequence>
<dbReference type="Pfam" id="PF04773">
    <property type="entry name" value="FecR"/>
    <property type="match status" value="1"/>
</dbReference>
<dbReference type="PANTHER" id="PTHR30273">
    <property type="entry name" value="PERIPLASMIC SIGNAL SENSOR AND SIGMA FACTOR ACTIVATOR FECR-RELATED"/>
    <property type="match status" value="1"/>
</dbReference>
<dbReference type="Proteomes" id="UP000191133">
    <property type="component" value="Unassembled WGS sequence"/>
</dbReference>
<dbReference type="InterPro" id="IPR032623">
    <property type="entry name" value="FecR_N"/>
</dbReference>
<dbReference type="Gene3D" id="2.60.120.1440">
    <property type="match status" value="1"/>
</dbReference>
<feature type="domain" description="FecR N-terminal" evidence="3">
    <location>
        <begin position="16"/>
        <end position="56"/>
    </location>
</feature>
<dbReference type="Gene3D" id="3.55.50.30">
    <property type="match status" value="1"/>
</dbReference>
<keyword evidence="1" id="KW-0812">Transmembrane</keyword>
<dbReference type="Pfam" id="PF16220">
    <property type="entry name" value="DUF4880"/>
    <property type="match status" value="1"/>
</dbReference>
<dbReference type="RefSeq" id="WP_033830634.1">
    <property type="nucleotide sequence ID" value="NZ_CP037883.1"/>
</dbReference>
<evidence type="ECO:0000256" key="1">
    <source>
        <dbReference type="SAM" id="Phobius"/>
    </source>
</evidence>
<dbReference type="EMBL" id="FWEU01000002">
    <property type="protein sequence ID" value="SLM24249.1"/>
    <property type="molecule type" value="Genomic_DNA"/>
</dbReference>
<reference evidence="5" key="1">
    <citation type="submission" date="2016-10" db="EMBL/GenBank/DDBJ databases">
        <authorList>
            <person name="Varghese N."/>
        </authorList>
    </citation>
    <scope>NUCLEOTIDE SEQUENCE [LARGE SCALE GENOMIC DNA]</scope>
    <source>
        <strain evidence="5">92MFCol6.1</strain>
    </source>
</reference>
<evidence type="ECO:0000313" key="4">
    <source>
        <dbReference type="EMBL" id="SLM24249.1"/>
    </source>
</evidence>
<name>A0A1W1GY11_9GAMM</name>
<dbReference type="InterPro" id="IPR006860">
    <property type="entry name" value="FecR"/>
</dbReference>
<organism evidence="4 5">
    <name type="scientific">Stenotrophomonas indicatrix</name>
    <dbReference type="NCBI Taxonomy" id="2045451"/>
    <lineage>
        <taxon>Bacteria</taxon>
        <taxon>Pseudomonadati</taxon>
        <taxon>Pseudomonadota</taxon>
        <taxon>Gammaproteobacteria</taxon>
        <taxon>Lysobacterales</taxon>
        <taxon>Lysobacteraceae</taxon>
        <taxon>Stenotrophomonas</taxon>
    </lineage>
</organism>
<evidence type="ECO:0000313" key="5">
    <source>
        <dbReference type="Proteomes" id="UP000191133"/>
    </source>
</evidence>
<feature type="domain" description="FecR protein" evidence="2">
    <location>
        <begin position="126"/>
        <end position="206"/>
    </location>
</feature>
<feature type="transmembrane region" description="Helical" evidence="1">
    <location>
        <begin position="84"/>
        <end position="105"/>
    </location>
</feature>
<evidence type="ECO:0000259" key="3">
    <source>
        <dbReference type="Pfam" id="PF16220"/>
    </source>
</evidence>
<dbReference type="GeneID" id="64103806"/>
<accession>A0A1W1GY11</accession>